<keyword evidence="1" id="KW-1133">Transmembrane helix</keyword>
<evidence type="ECO:0000259" key="2">
    <source>
        <dbReference type="Pfam" id="PF12158"/>
    </source>
</evidence>
<evidence type="ECO:0000313" key="3">
    <source>
        <dbReference type="EMBL" id="QPI16866.1"/>
    </source>
</evidence>
<gene>
    <name evidence="3" type="ORF">NIOZUU159_00363</name>
</gene>
<feature type="transmembrane region" description="Helical" evidence="1">
    <location>
        <begin position="47"/>
        <end position="71"/>
    </location>
</feature>
<dbReference type="EMBL" id="MW030610">
    <property type="protein sequence ID" value="QPI16866.1"/>
    <property type="molecule type" value="Genomic_DNA"/>
</dbReference>
<organism evidence="3">
    <name type="scientific">Virus NIOZ-UU159</name>
    <dbReference type="NCBI Taxonomy" id="2763270"/>
    <lineage>
        <taxon>Viruses</taxon>
    </lineage>
</organism>
<name>A0A7S9SVN3_9VIRU</name>
<dbReference type="InterPro" id="IPR021994">
    <property type="entry name" value="DUF3592"/>
</dbReference>
<proteinExistence type="predicted"/>
<reference evidence="3" key="1">
    <citation type="submission" date="2020-08" db="EMBL/GenBank/DDBJ databases">
        <title>Bridging the membrane lipid divide: bacteria of the FCB group superphylum have the potential to synthesize archaeal ether lipids.</title>
        <authorList>
            <person name="Villanueva L."/>
            <person name="von Meijenfeldt F.A.B."/>
            <person name="Westbye A.B."/>
            <person name="Yadav S."/>
            <person name="Hopmans E.C."/>
            <person name="Dutilh B.E."/>
            <person name="Sinninghe Damste J.S."/>
        </authorList>
    </citation>
    <scope>NUCLEOTIDE SEQUENCE</scope>
    <source>
        <strain evidence="3">NIOZ-UU159</strain>
    </source>
</reference>
<feature type="transmembrane region" description="Helical" evidence="1">
    <location>
        <begin position="157"/>
        <end position="178"/>
    </location>
</feature>
<sequence length="201" mass="22633">MKIKGGNTKLQQVQVGKQGFIGTELTDIKINQNVLNPIYNKTASIGIIYNVVITIVFTILFGFLIYVGFWIKDVDINKSENVLGKYKNVKCTQEIIKDKDNNNKSVNVCNAVIVYMVEKKEYIKSYKASKLVNENQPVKVYYNPANPDDFIIEKNTYYFGLGMIIVGFVIIVLSWLWLMLSIAFKPIASASGVNTIGDALK</sequence>
<protein>
    <recommendedName>
        <fullName evidence="2">DUF3592 domain-containing protein</fullName>
    </recommendedName>
</protein>
<accession>A0A7S9SVN3</accession>
<dbReference type="Pfam" id="PF12158">
    <property type="entry name" value="DUF3592"/>
    <property type="match status" value="1"/>
</dbReference>
<keyword evidence="1" id="KW-0472">Membrane</keyword>
<keyword evidence="1" id="KW-0812">Transmembrane</keyword>
<feature type="domain" description="DUF3592" evidence="2">
    <location>
        <begin position="109"/>
        <end position="155"/>
    </location>
</feature>
<evidence type="ECO:0000256" key="1">
    <source>
        <dbReference type="SAM" id="Phobius"/>
    </source>
</evidence>